<proteinExistence type="inferred from homology"/>
<dbReference type="Pfam" id="PF00575">
    <property type="entry name" value="S1"/>
    <property type="match status" value="1"/>
</dbReference>
<comment type="catalytic activity">
    <reaction evidence="1 7">
        <text>Exonucleolytic cleavage in the 3'- to 5'-direction to yield nucleoside 5'-phosphates.</text>
        <dbReference type="EC" id="3.1.13.1"/>
    </reaction>
</comment>
<evidence type="ECO:0000256" key="7">
    <source>
        <dbReference type="HAMAP-Rule" id="MF_01895"/>
    </source>
</evidence>
<dbReference type="Pfam" id="PF17876">
    <property type="entry name" value="CSD2"/>
    <property type="match status" value="1"/>
</dbReference>
<dbReference type="InterPro" id="IPR001900">
    <property type="entry name" value="RNase_II/R"/>
</dbReference>
<comment type="function">
    <text evidence="7">3'-5' exoribonuclease that releases 5'-nucleoside monophosphates and is involved in maturation of structured RNAs.</text>
</comment>
<dbReference type="SUPFAM" id="SSF50249">
    <property type="entry name" value="Nucleic acid-binding proteins"/>
    <property type="match status" value="2"/>
</dbReference>
<dbReference type="Gene3D" id="2.40.50.140">
    <property type="entry name" value="Nucleic acid-binding proteins"/>
    <property type="match status" value="1"/>
</dbReference>
<keyword evidence="3 7" id="KW-0540">Nuclease</keyword>
<feature type="region of interest" description="Disordered" evidence="8">
    <location>
        <begin position="710"/>
        <end position="749"/>
    </location>
</feature>
<evidence type="ECO:0000256" key="2">
    <source>
        <dbReference type="ARBA" id="ARBA00022490"/>
    </source>
</evidence>
<keyword evidence="11" id="KW-1185">Reference proteome</keyword>
<comment type="subcellular location">
    <subcellularLocation>
        <location evidence="7">Cytoplasm</location>
    </subcellularLocation>
</comment>
<dbReference type="InterPro" id="IPR003029">
    <property type="entry name" value="S1_domain"/>
</dbReference>
<evidence type="ECO:0000313" key="11">
    <source>
        <dbReference type="Proteomes" id="UP000183987"/>
    </source>
</evidence>
<dbReference type="NCBIfam" id="TIGR02063">
    <property type="entry name" value="RNase_R"/>
    <property type="match status" value="1"/>
</dbReference>
<feature type="compositionally biased region" description="Basic residues" evidence="8">
    <location>
        <begin position="717"/>
        <end position="749"/>
    </location>
</feature>
<evidence type="ECO:0000256" key="8">
    <source>
        <dbReference type="SAM" id="MobiDB-lite"/>
    </source>
</evidence>
<dbReference type="InterPro" id="IPR040476">
    <property type="entry name" value="CSD2"/>
</dbReference>
<dbReference type="GO" id="GO:0005829">
    <property type="term" value="C:cytosol"/>
    <property type="evidence" value="ECO:0007669"/>
    <property type="project" value="TreeGrafter"/>
</dbReference>
<keyword evidence="6 7" id="KW-0694">RNA-binding</keyword>
<dbReference type="OrthoDB" id="9764149at2"/>
<dbReference type="GO" id="GO:0003723">
    <property type="term" value="F:RNA binding"/>
    <property type="evidence" value="ECO:0007669"/>
    <property type="project" value="UniProtKB-UniRule"/>
</dbReference>
<dbReference type="HAMAP" id="MF_01895">
    <property type="entry name" value="RNase_R"/>
    <property type="match status" value="1"/>
</dbReference>
<dbReference type="Pfam" id="PF00773">
    <property type="entry name" value="RNB"/>
    <property type="match status" value="1"/>
</dbReference>
<dbReference type="Proteomes" id="UP000183987">
    <property type="component" value="Unassembled WGS sequence"/>
</dbReference>
<dbReference type="PROSITE" id="PS01175">
    <property type="entry name" value="RIBONUCLEASE_II"/>
    <property type="match status" value="1"/>
</dbReference>
<dbReference type="SMART" id="SM00316">
    <property type="entry name" value="S1"/>
    <property type="match status" value="1"/>
</dbReference>
<evidence type="ECO:0000256" key="6">
    <source>
        <dbReference type="ARBA" id="ARBA00022884"/>
    </source>
</evidence>
<protein>
    <recommendedName>
        <fullName evidence="7">Ribonuclease R</fullName>
        <shortName evidence="7">RNase R</shortName>
        <ecNumber evidence="7">3.1.13.1</ecNumber>
    </recommendedName>
</protein>
<reference evidence="11" key="1">
    <citation type="submission" date="2016-11" db="EMBL/GenBank/DDBJ databases">
        <authorList>
            <person name="Varghese N."/>
            <person name="Submissions S."/>
        </authorList>
    </citation>
    <scope>NUCLEOTIDE SEQUENCE [LARGE SCALE GENOMIC DNA]</scope>
    <source>
        <strain evidence="11">DSM 29326</strain>
    </source>
</reference>
<dbReference type="EC" id="3.1.13.1" evidence="7"/>
<dbReference type="AlphaFoldDB" id="A0A1M4YAT0"/>
<gene>
    <name evidence="7" type="primary">rnr</name>
    <name evidence="10" type="ORF">SAMN05444339_10356</name>
</gene>
<keyword evidence="2 7" id="KW-0963">Cytoplasm</keyword>
<evidence type="ECO:0000256" key="4">
    <source>
        <dbReference type="ARBA" id="ARBA00022801"/>
    </source>
</evidence>
<evidence type="ECO:0000313" key="10">
    <source>
        <dbReference type="EMBL" id="SHF02825.1"/>
    </source>
</evidence>
<dbReference type="PANTHER" id="PTHR23355:SF9">
    <property type="entry name" value="DIS3-LIKE EXONUCLEASE 2"/>
    <property type="match status" value="1"/>
</dbReference>
<dbReference type="SMART" id="SM00955">
    <property type="entry name" value="RNB"/>
    <property type="match status" value="1"/>
</dbReference>
<dbReference type="InterPro" id="IPR011805">
    <property type="entry name" value="RNase_R"/>
</dbReference>
<evidence type="ECO:0000259" key="9">
    <source>
        <dbReference type="PROSITE" id="PS50126"/>
    </source>
</evidence>
<evidence type="ECO:0000256" key="5">
    <source>
        <dbReference type="ARBA" id="ARBA00022839"/>
    </source>
</evidence>
<evidence type="ECO:0000256" key="3">
    <source>
        <dbReference type="ARBA" id="ARBA00022722"/>
    </source>
</evidence>
<keyword evidence="5 7" id="KW-0269">Exonuclease</keyword>
<dbReference type="GO" id="GO:0008859">
    <property type="term" value="F:exoribonuclease II activity"/>
    <property type="evidence" value="ECO:0007669"/>
    <property type="project" value="UniProtKB-UniRule"/>
</dbReference>
<dbReference type="RefSeq" id="WP_072856743.1">
    <property type="nucleotide sequence ID" value="NZ_FQUE01000003.1"/>
</dbReference>
<comment type="similarity">
    <text evidence="7">Belongs to the RNR ribonuclease family. RNase R subfamily.</text>
</comment>
<feature type="domain" description="S1 motif" evidence="9">
    <location>
        <begin position="624"/>
        <end position="705"/>
    </location>
</feature>
<dbReference type="GO" id="GO:0006402">
    <property type="term" value="P:mRNA catabolic process"/>
    <property type="evidence" value="ECO:0007669"/>
    <property type="project" value="TreeGrafter"/>
</dbReference>
<dbReference type="InterPro" id="IPR012340">
    <property type="entry name" value="NA-bd_OB-fold"/>
</dbReference>
<dbReference type="InterPro" id="IPR004476">
    <property type="entry name" value="RNase_II/RNase_R"/>
</dbReference>
<organism evidence="10 11">
    <name type="scientific">Loktanella atrilutea</name>
    <dbReference type="NCBI Taxonomy" id="366533"/>
    <lineage>
        <taxon>Bacteria</taxon>
        <taxon>Pseudomonadati</taxon>
        <taxon>Pseudomonadota</taxon>
        <taxon>Alphaproteobacteria</taxon>
        <taxon>Rhodobacterales</taxon>
        <taxon>Roseobacteraceae</taxon>
        <taxon>Loktanella</taxon>
    </lineage>
</organism>
<dbReference type="InterPro" id="IPR022966">
    <property type="entry name" value="RNase_II/R_CS"/>
</dbReference>
<dbReference type="STRING" id="366533.SAMN05444339_10356"/>
<dbReference type="PANTHER" id="PTHR23355">
    <property type="entry name" value="RIBONUCLEASE"/>
    <property type="match status" value="1"/>
</dbReference>
<evidence type="ECO:0000256" key="1">
    <source>
        <dbReference type="ARBA" id="ARBA00001849"/>
    </source>
</evidence>
<dbReference type="EMBL" id="FQUE01000003">
    <property type="protein sequence ID" value="SHF02825.1"/>
    <property type="molecule type" value="Genomic_DNA"/>
</dbReference>
<dbReference type="PROSITE" id="PS50126">
    <property type="entry name" value="S1"/>
    <property type="match status" value="1"/>
</dbReference>
<dbReference type="InterPro" id="IPR050180">
    <property type="entry name" value="RNR_Ribonuclease"/>
</dbReference>
<sequence length="749" mass="81772">MTQIPSKTEILAFIADNPTQTAKRDIARAFGIKGADRILLKQLLREMEAAGQLAKRRSSYRDAAKLPPVSVLQVEAPDADGDLHARPLEWNDALPPPRILLALRSSDPALGAGDRILARLTETPGEPHAYLARMIRRIGTNPERILGVYRAQSEGGRVMPIDKGSDRQYVIAAGATGGAQDGELVEAEQTGPKGRMGLPKARIVTRLGDPSGPRAVSLIAIHQHGIPDHFPDDVVAEADAAKPASIKGRKDLRKVDLLTIDPADARDHDDACFVDAHDDGSFTIWVAIADVAHYVTPGSELDREARKRGNSTYFPDRVVPMLPDTLSGDLCSLHEGVDRACIAVEMQVDAEGNKTGHTFHRAVMNSVASLTYEQAQAAMDGNPDAQTAPLVETVIKPLYAAYAVLAKARERRQPLDLDLPERRIELDEDGKVTGIAFKDRLDAHRLIEEFMVLANVCAAETLIAKKTPLLFRVHEEPSPEKLDALREVAEASGLVLAKGQVLKTAHLNRLLAQAEGTDADELINLATLRSMTQAYYNAENFGHFGLALRNYAHFTSPIRRYSDLIVHRALITAHGWGKDGLSPWDIEHLDETAKQISDTERRSMAAERDTTDRYLAAFLEDQVGAEFGGRIAGIARFGVFVKLDGTGADGMIPIRNLGREYFHYDAETQTLMGSETGQIIGLGQRARVRLVEAAPVTGGLIVELLELDGRTQPKGPAKGRGKPPRFKQGAAKKKANKTARKVSRVRQAR</sequence>
<dbReference type="NCBIfam" id="TIGR00358">
    <property type="entry name" value="3_prime_RNase"/>
    <property type="match status" value="1"/>
</dbReference>
<accession>A0A1M4YAT0</accession>
<keyword evidence="4 7" id="KW-0378">Hydrolase</keyword>
<name>A0A1M4YAT0_LOKAT</name>
<dbReference type="CDD" id="cd04471">
    <property type="entry name" value="S1_RNase_R"/>
    <property type="match status" value="1"/>
</dbReference>